<sequence length="1241" mass="142405">MNPQCARCGKVVYPTEKVNCLDKYWHKGCFHCEVCKMALNMNNYKGYEKKPYCNAEKGTLTVTLAFVPCKDSGYSTVLVHVVGPNSGMASLSQLLQGMRKGKEQRVVGDPAWTSFGEDGEKRQHQRLRHWESVKYKRDFEESKGRGFSIVTDTPELQRLKRTQEQISNVGAPFPGDGMTLACVSGWEWELKVRMKVPVFEDVKDDTEEEKVEEEENQEDKAFLKPVIEDLSMELARKCTDLISDIHYKEEYKKSKDKCTFVTDTPMLNHVKNIGAFISEAKYKGTIKADLSNCLYKHMPATIDSVFAREVSQLQSEVAYKQKHDAEKGLSDYAHMKEPPEVRHAMEVNKRQSNISYRRDAQDTHTYTAELDRPDIKKATQISKIISDAEYKKGQGIVNKEPSVIGRPDFEHAVEASKLSSQVKYKEKFDNEMKGKSHCYNPLESASFKQQQLATALASDVKYKKDVQTMHEPVSDLPNLLFLEHALKASKMLSGWEYKKNFEENKGLYHFDAEASEHLHHKGNAILQSQVKYREEYEKNKGKSMLEFVETPSYQSSKESQKMQSEKVYKEDFEKEIKGRSSLDLDKTPEFLHVKYITNLMREKEYKKDLENEIKGKGMELSSEVLDIQRAKRASEMASEKEYKKDLESEIKGKGMQIDTDTLEIQRAKKAAKIASEKDYKRDLETEIKGKGMQVSADTLDVRRAKRASEMASQKLYKKDLENEIKGKGMQVNMDIPDMLRAKRASEIYSQKKYKDEAEKMLSNYSTVVDTPEIQRIKMTQQNISNVSYKEGVGAGTALSNTPEIERVKKTQHNISSVKHKEGIKHLQYKDQNYKATPVTMTPEIERVRRNQEQLSAASQIQRRAKTGNIHFGSPRVEESERKPEEYQRDMVSEKEEWNRGKHDVFSWFSMVYYKGQLGKATALSVTPEMERVKKNQENITFLPREIGHIQHQLSLSYSCPEENIDLFLVVPHSLVKYTQDHKQMKGRPCLILETPALRHVKEAQNHASMVKYHEDFEKTKGRGFTPVVDDPVMERARKNTQVVSDAAYKGVQPHVVEMDRRPGIIVDLKVWRTDPGSIFDIDPLEDNIQSRSLHMLSEKASQYQRHLSRSHSSSTFGTGLGDDKSEISELYPSFSCCSEVTRPSDEGAPVLPGAYQQSHSQGYGYMHQTSMSSMRSMQHSPNLRTYRAMYDYSAQDEDEVSFRDGDYIVNVQPIDDGWMYGTVQRTGRTGMLPANYIEFVN</sequence>
<dbReference type="InterPro" id="IPR001781">
    <property type="entry name" value="Znf_LIM"/>
</dbReference>
<evidence type="ECO:0000256" key="8">
    <source>
        <dbReference type="PROSITE-ProRule" id="PRU00192"/>
    </source>
</evidence>
<evidence type="ECO:0000256" key="1">
    <source>
        <dbReference type="ARBA" id="ARBA00022443"/>
    </source>
</evidence>
<dbReference type="SUPFAM" id="SSF50044">
    <property type="entry name" value="SH3-domain"/>
    <property type="match status" value="1"/>
</dbReference>
<evidence type="ECO:0000256" key="5">
    <source>
        <dbReference type="ARBA" id="ARBA00023038"/>
    </source>
</evidence>
<keyword evidence="2 7" id="KW-0479">Metal-binding</keyword>
<protein>
    <submittedName>
        <fullName evidence="11">Nebulette-like protein</fullName>
    </submittedName>
</protein>
<reference evidence="12" key="1">
    <citation type="journal article" date="2013" name="Nat. Biotechnol.">
        <title>Chinese hamster genome sequenced from sorted chromosomes.</title>
        <authorList>
            <person name="Brinkrolf K."/>
            <person name="Rupp O."/>
            <person name="Laux H."/>
            <person name="Kollin F."/>
            <person name="Ernst W."/>
            <person name="Linke B."/>
            <person name="Kofler R."/>
            <person name="Romand S."/>
            <person name="Hesse F."/>
            <person name="Budach W.E."/>
            <person name="Galosy S."/>
            <person name="Muller D."/>
            <person name="Noll T."/>
            <person name="Wienberg J."/>
            <person name="Jostock T."/>
            <person name="Leonard M."/>
            <person name="Grillari J."/>
            <person name="Tauch A."/>
            <person name="Goesmann A."/>
            <person name="Helk B."/>
            <person name="Mott J.E."/>
            <person name="Puhler A."/>
            <person name="Borth N."/>
        </authorList>
    </citation>
    <scope>NUCLEOTIDE SEQUENCE [LARGE SCALE GENOMIC DNA]</scope>
    <source>
        <strain evidence="12">17A/GY</strain>
    </source>
</reference>
<dbReference type="FunFam" id="2.10.110.10:FF:000110">
    <property type="entry name" value="Nebulin related anchoring protein"/>
    <property type="match status" value="1"/>
</dbReference>
<keyword evidence="4 7" id="KW-0862">Zinc</keyword>
<dbReference type="InterPro" id="IPR001452">
    <property type="entry name" value="SH3_domain"/>
</dbReference>
<dbReference type="GO" id="GO:0051015">
    <property type="term" value="F:actin filament binding"/>
    <property type="evidence" value="ECO:0007669"/>
    <property type="project" value="InterPro"/>
</dbReference>
<dbReference type="InterPro" id="IPR036028">
    <property type="entry name" value="SH3-like_dom_sf"/>
</dbReference>
<dbReference type="CDD" id="cd09447">
    <property type="entry name" value="LIM_LASP"/>
    <property type="match status" value="1"/>
</dbReference>
<dbReference type="InterPro" id="IPR000900">
    <property type="entry name" value="Nebulin_repeat"/>
</dbReference>
<dbReference type="PROSITE" id="PS00478">
    <property type="entry name" value="LIM_DOMAIN_1"/>
    <property type="match status" value="1"/>
</dbReference>
<dbReference type="EMBL" id="KE671044">
    <property type="protein sequence ID" value="ERE80640.1"/>
    <property type="molecule type" value="Genomic_DNA"/>
</dbReference>
<dbReference type="SMART" id="SM00132">
    <property type="entry name" value="LIM"/>
    <property type="match status" value="1"/>
</dbReference>
<dbReference type="InterPro" id="IPR035631">
    <property type="entry name" value="Nebulette_SH3"/>
</dbReference>
<accession>A0A061ICB1</accession>
<dbReference type="PRINTS" id="PR00452">
    <property type="entry name" value="SH3DOMAIN"/>
</dbReference>
<keyword evidence="6" id="KW-0009">Actin-binding</keyword>
<keyword evidence="5 7" id="KW-0440">LIM domain</keyword>
<keyword evidence="3" id="KW-0677">Repeat</keyword>
<proteinExistence type="predicted"/>
<dbReference type="InterPro" id="IPR055297">
    <property type="entry name" value="NEBU/NEBL"/>
</dbReference>
<evidence type="ECO:0000256" key="7">
    <source>
        <dbReference type="PROSITE-ProRule" id="PRU00125"/>
    </source>
</evidence>
<dbReference type="PANTHER" id="PTHR11039:SF48">
    <property type="entry name" value="NEBULETTE"/>
    <property type="match status" value="1"/>
</dbReference>
<dbReference type="Gene3D" id="2.30.30.40">
    <property type="entry name" value="SH3 Domains"/>
    <property type="match status" value="1"/>
</dbReference>
<organism evidence="11 12">
    <name type="scientific">Cricetulus griseus</name>
    <name type="common">Chinese hamster</name>
    <name type="synonym">Cricetulus barabensis griseus</name>
    <dbReference type="NCBI Taxonomy" id="10029"/>
    <lineage>
        <taxon>Eukaryota</taxon>
        <taxon>Metazoa</taxon>
        <taxon>Chordata</taxon>
        <taxon>Craniata</taxon>
        <taxon>Vertebrata</taxon>
        <taxon>Euteleostomi</taxon>
        <taxon>Mammalia</taxon>
        <taxon>Eutheria</taxon>
        <taxon>Euarchontoglires</taxon>
        <taxon>Glires</taxon>
        <taxon>Rodentia</taxon>
        <taxon>Myomorpha</taxon>
        <taxon>Muroidea</taxon>
        <taxon>Cricetidae</taxon>
        <taxon>Cricetinae</taxon>
        <taxon>Cricetulus</taxon>
    </lineage>
</organism>
<evidence type="ECO:0000259" key="9">
    <source>
        <dbReference type="PROSITE" id="PS50002"/>
    </source>
</evidence>
<evidence type="ECO:0000313" key="12">
    <source>
        <dbReference type="Proteomes" id="UP000030759"/>
    </source>
</evidence>
<dbReference type="SMART" id="SM00326">
    <property type="entry name" value="SH3"/>
    <property type="match status" value="1"/>
</dbReference>
<gene>
    <name evidence="11" type="ORF">H671_3g8712</name>
</gene>
<dbReference type="GO" id="GO:0046872">
    <property type="term" value="F:metal ion binding"/>
    <property type="evidence" value="ECO:0007669"/>
    <property type="project" value="UniProtKB-KW"/>
</dbReference>
<evidence type="ECO:0000256" key="3">
    <source>
        <dbReference type="ARBA" id="ARBA00022737"/>
    </source>
</evidence>
<dbReference type="SUPFAM" id="SSF57716">
    <property type="entry name" value="Glucocorticoid receptor-like (DNA-binding domain)"/>
    <property type="match status" value="1"/>
</dbReference>
<dbReference type="PANTHER" id="PTHR11039">
    <property type="entry name" value="NEBULIN"/>
    <property type="match status" value="1"/>
</dbReference>
<dbReference type="PROSITE" id="PS51216">
    <property type="entry name" value="NEBULIN"/>
    <property type="match status" value="16"/>
</dbReference>
<feature type="domain" description="SH3" evidence="9">
    <location>
        <begin position="1181"/>
        <end position="1241"/>
    </location>
</feature>
<evidence type="ECO:0000256" key="6">
    <source>
        <dbReference type="ARBA" id="ARBA00023203"/>
    </source>
</evidence>
<dbReference type="CDD" id="cd11935">
    <property type="entry name" value="SH3_Nebulette_C"/>
    <property type="match status" value="1"/>
</dbReference>
<dbReference type="FunFam" id="2.30.30.40:FF:000007">
    <property type="entry name" value="nebulin isoform X1"/>
    <property type="match status" value="1"/>
</dbReference>
<dbReference type="GO" id="GO:0030018">
    <property type="term" value="C:Z disc"/>
    <property type="evidence" value="ECO:0007669"/>
    <property type="project" value="InterPro"/>
</dbReference>
<dbReference type="Proteomes" id="UP000030759">
    <property type="component" value="Unassembled WGS sequence"/>
</dbReference>
<evidence type="ECO:0000256" key="2">
    <source>
        <dbReference type="ARBA" id="ARBA00022723"/>
    </source>
</evidence>
<dbReference type="AlphaFoldDB" id="A0A061ICB1"/>
<name>A0A061ICB1_CRIGR</name>
<evidence type="ECO:0000313" key="11">
    <source>
        <dbReference type="EMBL" id="ERE80640.1"/>
    </source>
</evidence>
<dbReference type="Gene3D" id="2.10.110.10">
    <property type="entry name" value="Cysteine Rich Protein"/>
    <property type="match status" value="1"/>
</dbReference>
<keyword evidence="1 8" id="KW-0728">SH3 domain</keyword>
<dbReference type="Pfam" id="PF00880">
    <property type="entry name" value="Nebulin"/>
    <property type="match status" value="10"/>
</dbReference>
<evidence type="ECO:0000259" key="10">
    <source>
        <dbReference type="PROSITE" id="PS50023"/>
    </source>
</evidence>
<dbReference type="GO" id="GO:0071691">
    <property type="term" value="P:cardiac muscle thin filament assembly"/>
    <property type="evidence" value="ECO:0007669"/>
    <property type="project" value="TreeGrafter"/>
</dbReference>
<feature type="domain" description="LIM zinc-binding" evidence="10">
    <location>
        <begin position="3"/>
        <end position="63"/>
    </location>
</feature>
<dbReference type="Pfam" id="PF14604">
    <property type="entry name" value="SH3_9"/>
    <property type="match status" value="1"/>
</dbReference>
<dbReference type="Pfam" id="PF00412">
    <property type="entry name" value="LIM"/>
    <property type="match status" value="1"/>
</dbReference>
<dbReference type="PROSITE" id="PS50023">
    <property type="entry name" value="LIM_DOMAIN_2"/>
    <property type="match status" value="1"/>
</dbReference>
<evidence type="ECO:0000256" key="4">
    <source>
        <dbReference type="ARBA" id="ARBA00022833"/>
    </source>
</evidence>
<dbReference type="SMART" id="SM00227">
    <property type="entry name" value="NEBU"/>
    <property type="match status" value="21"/>
</dbReference>
<dbReference type="PROSITE" id="PS50002">
    <property type="entry name" value="SH3"/>
    <property type="match status" value="1"/>
</dbReference>